<evidence type="ECO:0000313" key="7">
    <source>
        <dbReference type="EMBL" id="GIH08965.1"/>
    </source>
</evidence>
<feature type="transmembrane region" description="Helical" evidence="6">
    <location>
        <begin position="257"/>
        <end position="279"/>
    </location>
</feature>
<evidence type="ECO:0000256" key="4">
    <source>
        <dbReference type="ARBA" id="ARBA00022989"/>
    </source>
</evidence>
<keyword evidence="3 6" id="KW-0812">Transmembrane</keyword>
<dbReference type="InterPro" id="IPR011701">
    <property type="entry name" value="MFS"/>
</dbReference>
<dbReference type="RefSeq" id="WP_203912699.1">
    <property type="nucleotide sequence ID" value="NZ_BONY01000058.1"/>
</dbReference>
<dbReference type="Proteomes" id="UP000612899">
    <property type="component" value="Unassembled WGS sequence"/>
</dbReference>
<feature type="transmembrane region" description="Helical" evidence="6">
    <location>
        <begin position="151"/>
        <end position="179"/>
    </location>
</feature>
<dbReference type="PANTHER" id="PTHR23513:SF17">
    <property type="entry name" value="MEMBRANE PROTEIN"/>
    <property type="match status" value="1"/>
</dbReference>
<dbReference type="GO" id="GO:0005886">
    <property type="term" value="C:plasma membrane"/>
    <property type="evidence" value="ECO:0007669"/>
    <property type="project" value="UniProtKB-SubCell"/>
</dbReference>
<dbReference type="Gene3D" id="1.20.1250.20">
    <property type="entry name" value="MFS general substrate transporter like domains"/>
    <property type="match status" value="1"/>
</dbReference>
<feature type="transmembrane region" description="Helical" evidence="6">
    <location>
        <begin position="291"/>
        <end position="314"/>
    </location>
</feature>
<gene>
    <name evidence="7" type="ORF">Rhe02_70320</name>
</gene>
<feature type="transmembrane region" description="Helical" evidence="6">
    <location>
        <begin position="59"/>
        <end position="81"/>
    </location>
</feature>
<evidence type="ECO:0000256" key="1">
    <source>
        <dbReference type="ARBA" id="ARBA00004651"/>
    </source>
</evidence>
<organism evidence="7 8">
    <name type="scientific">Rhizocola hellebori</name>
    <dbReference type="NCBI Taxonomy" id="1392758"/>
    <lineage>
        <taxon>Bacteria</taxon>
        <taxon>Bacillati</taxon>
        <taxon>Actinomycetota</taxon>
        <taxon>Actinomycetes</taxon>
        <taxon>Micromonosporales</taxon>
        <taxon>Micromonosporaceae</taxon>
        <taxon>Rhizocola</taxon>
    </lineage>
</organism>
<feature type="transmembrane region" description="Helical" evidence="6">
    <location>
        <begin position="387"/>
        <end position="405"/>
    </location>
</feature>
<dbReference type="AlphaFoldDB" id="A0A8J3VJQ9"/>
<keyword evidence="8" id="KW-1185">Reference proteome</keyword>
<keyword evidence="5 6" id="KW-0472">Membrane</keyword>
<feature type="transmembrane region" description="Helical" evidence="6">
    <location>
        <begin position="185"/>
        <end position="204"/>
    </location>
</feature>
<keyword evidence="2" id="KW-1003">Cell membrane</keyword>
<reference evidence="7" key="1">
    <citation type="submission" date="2021-01" db="EMBL/GenBank/DDBJ databases">
        <title>Whole genome shotgun sequence of Rhizocola hellebori NBRC 109834.</title>
        <authorList>
            <person name="Komaki H."/>
            <person name="Tamura T."/>
        </authorList>
    </citation>
    <scope>NUCLEOTIDE SEQUENCE</scope>
    <source>
        <strain evidence="7">NBRC 109834</strain>
    </source>
</reference>
<evidence type="ECO:0000256" key="5">
    <source>
        <dbReference type="ARBA" id="ARBA00023136"/>
    </source>
</evidence>
<keyword evidence="4 6" id="KW-1133">Transmembrane helix</keyword>
<dbReference type="CDD" id="cd06173">
    <property type="entry name" value="MFS_MefA_like"/>
    <property type="match status" value="1"/>
</dbReference>
<feature type="transmembrane region" description="Helical" evidence="6">
    <location>
        <begin position="411"/>
        <end position="429"/>
    </location>
</feature>
<comment type="caution">
    <text evidence="7">The sequence shown here is derived from an EMBL/GenBank/DDBJ whole genome shotgun (WGS) entry which is preliminary data.</text>
</comment>
<protein>
    <submittedName>
        <fullName evidence="7">MFS transporter</fullName>
    </submittedName>
</protein>
<dbReference type="SUPFAM" id="SSF103473">
    <property type="entry name" value="MFS general substrate transporter"/>
    <property type="match status" value="1"/>
</dbReference>
<dbReference type="PANTHER" id="PTHR23513">
    <property type="entry name" value="INTEGRAL MEMBRANE EFFLUX PROTEIN-RELATED"/>
    <property type="match status" value="1"/>
</dbReference>
<evidence type="ECO:0000256" key="2">
    <source>
        <dbReference type="ARBA" id="ARBA00022475"/>
    </source>
</evidence>
<proteinExistence type="predicted"/>
<evidence type="ECO:0000313" key="8">
    <source>
        <dbReference type="Proteomes" id="UP000612899"/>
    </source>
</evidence>
<dbReference type="Pfam" id="PF07690">
    <property type="entry name" value="MFS_1"/>
    <property type="match status" value="1"/>
</dbReference>
<feature type="transmembrane region" description="Helical" evidence="6">
    <location>
        <begin position="320"/>
        <end position="353"/>
    </location>
</feature>
<accession>A0A8J3VJQ9</accession>
<evidence type="ECO:0000256" key="6">
    <source>
        <dbReference type="SAM" id="Phobius"/>
    </source>
</evidence>
<comment type="subcellular location">
    <subcellularLocation>
        <location evidence="1">Cell membrane</location>
        <topology evidence="1">Multi-pass membrane protein</topology>
    </subcellularLocation>
</comment>
<evidence type="ECO:0000256" key="3">
    <source>
        <dbReference type="ARBA" id="ARBA00022692"/>
    </source>
</evidence>
<dbReference type="InterPro" id="IPR036259">
    <property type="entry name" value="MFS_trans_sf"/>
</dbReference>
<feature type="transmembrane region" description="Helical" evidence="6">
    <location>
        <begin position="115"/>
        <end position="139"/>
    </location>
</feature>
<sequence>MSQTVISTTPGSRAILAGSGFRRLLTVRLTSQISDGLFQAGLAGSILFNPNQKSSPVEIAMGFAVLLLPYSVLGPYVGVLLDRWDRRASLSVANLSRAVLVLPAAALLWTGSQGLGFGLFALLVIAVNRFFLAGLSAALPRVVEDEKLVPANALAATLGTICYSIGLFTAAAVISFHLIGAGSHGYGAIAATASVGYLASGLLARTLFKPDSLGPLEHERHTGKLSRAVIEVAQGMVAGAAHLFERRKAARAIGLQAIYRLLYGTLTLAVLLLFSRYFGEEANRASQSLRDLGLVVIAGAAGAAVAAVVTPIGVRKLGQISWLVSLVAGVGAVVLLCGLPFNKLLLLVATFLINIASQSMKIIVDSTIQHECDDAYRGRIFSVNDTAFNLCFVGGLFITALAFPADGKSVAGLFSVATGFVVLAIWFAISSRQPNAAVPPAPAQG</sequence>
<dbReference type="EMBL" id="BONY01000058">
    <property type="protein sequence ID" value="GIH08965.1"/>
    <property type="molecule type" value="Genomic_DNA"/>
</dbReference>
<dbReference type="GO" id="GO:0022857">
    <property type="term" value="F:transmembrane transporter activity"/>
    <property type="evidence" value="ECO:0007669"/>
    <property type="project" value="InterPro"/>
</dbReference>
<name>A0A8J3VJQ9_9ACTN</name>